<dbReference type="Pfam" id="PF22025">
    <property type="entry name" value="ThiI_fer"/>
    <property type="match status" value="1"/>
</dbReference>
<comment type="similarity">
    <text evidence="13 19">Belongs to the ThiI family.</text>
</comment>
<accession>A0AAF0YJS7</accession>
<evidence type="ECO:0000256" key="15">
    <source>
        <dbReference type="ARBA" id="ARBA00071867"/>
    </source>
</evidence>
<dbReference type="SUPFAM" id="SSF52402">
    <property type="entry name" value="Adenine nucleotide alpha hydrolases-like"/>
    <property type="match status" value="1"/>
</dbReference>
<evidence type="ECO:0000256" key="18">
    <source>
        <dbReference type="ARBA" id="ARBA00080570"/>
    </source>
</evidence>
<keyword evidence="3 19" id="KW-0963">Cytoplasm</keyword>
<dbReference type="GO" id="GO:0009229">
    <property type="term" value="P:thiamine diphosphate biosynthetic process"/>
    <property type="evidence" value="ECO:0007669"/>
    <property type="project" value="UniProtKB-UniRule"/>
</dbReference>
<keyword evidence="7 19" id="KW-0067">ATP-binding</keyword>
<evidence type="ECO:0000256" key="10">
    <source>
        <dbReference type="ARBA" id="ARBA00050570"/>
    </source>
</evidence>
<dbReference type="NCBIfam" id="TIGR00342">
    <property type="entry name" value="tRNA uracil 4-sulfurtransferase ThiI"/>
    <property type="match status" value="1"/>
</dbReference>
<keyword evidence="4 19" id="KW-0820">tRNA-binding</keyword>
<dbReference type="InterPro" id="IPR004114">
    <property type="entry name" value="THUMP_dom"/>
</dbReference>
<keyword evidence="8 19" id="KW-0694">RNA-binding</keyword>
<dbReference type="FunFam" id="3.40.50.620:FF:000053">
    <property type="entry name" value="Probable tRNA sulfurtransferase"/>
    <property type="match status" value="1"/>
</dbReference>
<dbReference type="GO" id="GO:0004810">
    <property type="term" value="F:CCA tRNA nucleotidyltransferase activity"/>
    <property type="evidence" value="ECO:0007669"/>
    <property type="project" value="InterPro"/>
</dbReference>
<comment type="pathway">
    <text evidence="2 19">Cofactor biosynthesis; thiamine diphosphate biosynthesis.</text>
</comment>
<evidence type="ECO:0000256" key="9">
    <source>
        <dbReference type="ARBA" id="ARBA00022977"/>
    </source>
</evidence>
<comment type="catalytic activity">
    <reaction evidence="11 19">
        <text>[ThiS sulfur-carrier protein]-C-terminal Gly-Gly-AMP + S-sulfanyl-L-cysteinyl-[cysteine desulfurase] + AH2 = [ThiS sulfur-carrier protein]-C-terminal-Gly-aminoethanethioate + L-cysteinyl-[cysteine desulfurase] + A + AMP + 2 H(+)</text>
        <dbReference type="Rhea" id="RHEA:43340"/>
        <dbReference type="Rhea" id="RHEA-COMP:12157"/>
        <dbReference type="Rhea" id="RHEA-COMP:12158"/>
        <dbReference type="Rhea" id="RHEA-COMP:12910"/>
        <dbReference type="Rhea" id="RHEA-COMP:19908"/>
        <dbReference type="ChEBI" id="CHEBI:13193"/>
        <dbReference type="ChEBI" id="CHEBI:15378"/>
        <dbReference type="ChEBI" id="CHEBI:17499"/>
        <dbReference type="ChEBI" id="CHEBI:29950"/>
        <dbReference type="ChEBI" id="CHEBI:61963"/>
        <dbReference type="ChEBI" id="CHEBI:90618"/>
        <dbReference type="ChEBI" id="CHEBI:232372"/>
        <dbReference type="ChEBI" id="CHEBI:456215"/>
    </reaction>
</comment>
<dbReference type="GO" id="GO:0140741">
    <property type="term" value="F:tRNA-uracil-4 sulfurtransferase activity"/>
    <property type="evidence" value="ECO:0007669"/>
    <property type="project" value="UniProtKB-EC"/>
</dbReference>
<dbReference type="SMART" id="SM00981">
    <property type="entry name" value="THUMP"/>
    <property type="match status" value="1"/>
</dbReference>
<dbReference type="Proteomes" id="UP000243626">
    <property type="component" value="Chromosome"/>
</dbReference>
<dbReference type="Pfam" id="PF02568">
    <property type="entry name" value="ThiI"/>
    <property type="match status" value="1"/>
</dbReference>
<evidence type="ECO:0000256" key="8">
    <source>
        <dbReference type="ARBA" id="ARBA00022884"/>
    </source>
</evidence>
<dbReference type="InterPro" id="IPR003720">
    <property type="entry name" value="tRNA_STrfase"/>
</dbReference>
<keyword evidence="6 19" id="KW-0547">Nucleotide-binding</keyword>
<dbReference type="InterPro" id="IPR014729">
    <property type="entry name" value="Rossmann-like_a/b/a_fold"/>
</dbReference>
<evidence type="ECO:0000256" key="6">
    <source>
        <dbReference type="ARBA" id="ARBA00022741"/>
    </source>
</evidence>
<evidence type="ECO:0000256" key="5">
    <source>
        <dbReference type="ARBA" id="ARBA00022679"/>
    </source>
</evidence>
<dbReference type="HAMAP" id="MF_00021">
    <property type="entry name" value="ThiI"/>
    <property type="match status" value="1"/>
</dbReference>
<feature type="binding site" evidence="19">
    <location>
        <position position="297"/>
    </location>
    <ligand>
        <name>ATP</name>
        <dbReference type="ChEBI" id="CHEBI:30616"/>
    </ligand>
</feature>
<keyword evidence="22" id="KW-1185">Reference proteome</keyword>
<keyword evidence="9 19" id="KW-0784">Thiamine biosynthesis</keyword>
<dbReference type="GO" id="GO:0005829">
    <property type="term" value="C:cytosol"/>
    <property type="evidence" value="ECO:0007669"/>
    <property type="project" value="TreeGrafter"/>
</dbReference>
<evidence type="ECO:0000256" key="4">
    <source>
        <dbReference type="ARBA" id="ARBA00022555"/>
    </source>
</evidence>
<evidence type="ECO:0000256" key="14">
    <source>
        <dbReference type="ARBA" id="ARBA00066827"/>
    </source>
</evidence>
<feature type="binding site" evidence="19">
    <location>
        <position position="266"/>
    </location>
    <ligand>
        <name>ATP</name>
        <dbReference type="ChEBI" id="CHEBI:30616"/>
    </ligand>
</feature>
<dbReference type="Pfam" id="PF02926">
    <property type="entry name" value="THUMP"/>
    <property type="match status" value="1"/>
</dbReference>
<evidence type="ECO:0000256" key="13">
    <source>
        <dbReference type="ARBA" id="ARBA00061472"/>
    </source>
</evidence>
<gene>
    <name evidence="19 21" type="primary">thiI</name>
    <name evidence="21" type="ORF">CJ229_002725</name>
</gene>
<name>A0AAF0YJS7_9STAP</name>
<reference evidence="22" key="1">
    <citation type="submission" date="2017-09" db="EMBL/GenBank/DDBJ databases">
        <title>Bacterial strain isolated from the female urinary microbiota.</title>
        <authorList>
            <person name="Thomas-White K."/>
            <person name="Kumar N."/>
            <person name="Forster S."/>
            <person name="Putonti C."/>
            <person name="Lawley T."/>
            <person name="Wolfe A.J."/>
        </authorList>
    </citation>
    <scope>NUCLEOTIDE SEQUENCE [LARGE SCALE GENOMIC DNA]</scope>
    <source>
        <strain evidence="22">UMB0959</strain>
    </source>
</reference>
<evidence type="ECO:0000256" key="16">
    <source>
        <dbReference type="ARBA" id="ARBA00075337"/>
    </source>
</evidence>
<sequence>MSSLKYDLLLVRYGELTLKKKNRKMFIGKLVSQIERALEGLDIVIRANRDRMYIDLENEDAYEVINRLKHVNGILSMSPIIRLEKTDEAMKENALLLESTFKEGDTFKVEVKRIDKAYHLKTHEIQQLIGGHVVKETNRSVNIKHPDHTIMIEIRYDGIYMYSEVYDGVGGLPLGTGGKTVLMLSGGIDSPVAGFEIMRRGVEIEAIHFFSPPYTSEQSLEKVKTLVDIMADKTGVDIKMHIVPFTNIQTTIYDKIPDGYSMTTTRRIMLIIAERLARKIGAEAVVNGENIGQVASQTLTSMNTINAVTNFPVLRPLLTYEKNEIIQKAVNYGTYETSILPFEDCCTIFKPKQPKTSPNLDTVIKYESNVDFEPLIEDALNQITTYTSKNEQESTEFEDLL</sequence>
<dbReference type="KEGG" id="nmy:CJ229_002725"/>
<dbReference type="CDD" id="cd01712">
    <property type="entry name" value="PPase_ThiI"/>
    <property type="match status" value="1"/>
</dbReference>
<protein>
    <recommendedName>
        <fullName evidence="15 19">Probable tRNA sulfurtransferase</fullName>
        <ecNumber evidence="14 19">2.8.1.4</ecNumber>
    </recommendedName>
    <alternativeName>
        <fullName evidence="16 19">Sulfur carrier protein ThiS sulfurtransferase</fullName>
    </alternativeName>
    <alternativeName>
        <fullName evidence="17 19">Thiamine biosynthesis protein ThiI</fullName>
    </alternativeName>
    <alternativeName>
        <fullName evidence="18 19">tRNA 4-thiouridine synthase</fullName>
    </alternativeName>
</protein>
<evidence type="ECO:0000313" key="22">
    <source>
        <dbReference type="Proteomes" id="UP000243626"/>
    </source>
</evidence>
<dbReference type="PANTHER" id="PTHR43209:SF1">
    <property type="entry name" value="TRNA SULFURTRANSFERASE"/>
    <property type="match status" value="1"/>
</dbReference>
<dbReference type="InterPro" id="IPR054173">
    <property type="entry name" value="ThiI_fer"/>
</dbReference>
<comment type="catalytic activity">
    <reaction evidence="10 19">
        <text>[ThiI sulfur-carrier protein]-S-sulfanyl-L-cysteine + a uridine in tRNA + 2 reduced [2Fe-2S]-[ferredoxin] + ATP + H(+) = [ThiI sulfur-carrier protein]-L-cysteine + a 4-thiouridine in tRNA + 2 oxidized [2Fe-2S]-[ferredoxin] + AMP + diphosphate</text>
        <dbReference type="Rhea" id="RHEA:24176"/>
        <dbReference type="Rhea" id="RHEA-COMP:10000"/>
        <dbReference type="Rhea" id="RHEA-COMP:10001"/>
        <dbReference type="Rhea" id="RHEA-COMP:13337"/>
        <dbReference type="Rhea" id="RHEA-COMP:13338"/>
        <dbReference type="Rhea" id="RHEA-COMP:13339"/>
        <dbReference type="Rhea" id="RHEA-COMP:13340"/>
        <dbReference type="ChEBI" id="CHEBI:15378"/>
        <dbReference type="ChEBI" id="CHEBI:29950"/>
        <dbReference type="ChEBI" id="CHEBI:30616"/>
        <dbReference type="ChEBI" id="CHEBI:33019"/>
        <dbReference type="ChEBI" id="CHEBI:33737"/>
        <dbReference type="ChEBI" id="CHEBI:33738"/>
        <dbReference type="ChEBI" id="CHEBI:61963"/>
        <dbReference type="ChEBI" id="CHEBI:65315"/>
        <dbReference type="ChEBI" id="CHEBI:136798"/>
        <dbReference type="ChEBI" id="CHEBI:456215"/>
        <dbReference type="EC" id="2.8.1.4"/>
    </reaction>
</comment>
<dbReference type="InterPro" id="IPR049962">
    <property type="entry name" value="THUMP_ThiI"/>
</dbReference>
<dbReference type="SUPFAM" id="SSF143437">
    <property type="entry name" value="THUMP domain-like"/>
    <property type="match status" value="1"/>
</dbReference>
<dbReference type="GO" id="GO:0052837">
    <property type="term" value="P:thiazole biosynthetic process"/>
    <property type="evidence" value="ECO:0007669"/>
    <property type="project" value="TreeGrafter"/>
</dbReference>
<evidence type="ECO:0000256" key="3">
    <source>
        <dbReference type="ARBA" id="ARBA00022490"/>
    </source>
</evidence>
<evidence type="ECO:0000256" key="17">
    <source>
        <dbReference type="ARBA" id="ARBA00077849"/>
    </source>
</evidence>
<dbReference type="GO" id="GO:0009228">
    <property type="term" value="P:thiamine biosynthetic process"/>
    <property type="evidence" value="ECO:0007669"/>
    <property type="project" value="UniProtKB-KW"/>
</dbReference>
<dbReference type="Gene3D" id="3.40.50.620">
    <property type="entry name" value="HUPs"/>
    <property type="match status" value="1"/>
</dbReference>
<dbReference type="EC" id="2.8.1.4" evidence="14 19"/>
<keyword evidence="5 19" id="KW-0808">Transferase</keyword>
<comment type="subcellular location">
    <subcellularLocation>
        <location evidence="1 19">Cytoplasm</location>
    </subcellularLocation>
</comment>
<dbReference type="PANTHER" id="PTHR43209">
    <property type="entry name" value="TRNA SULFURTRANSFERASE"/>
    <property type="match status" value="1"/>
</dbReference>
<evidence type="ECO:0000256" key="11">
    <source>
        <dbReference type="ARBA" id="ARBA00052330"/>
    </source>
</evidence>
<organism evidence="21 22">
    <name type="scientific">Nosocomiicoccus massiliensis</name>
    <dbReference type="NCBI Taxonomy" id="1232430"/>
    <lineage>
        <taxon>Bacteria</taxon>
        <taxon>Bacillati</taxon>
        <taxon>Bacillota</taxon>
        <taxon>Bacilli</taxon>
        <taxon>Bacillales</taxon>
        <taxon>Staphylococcaceae</taxon>
        <taxon>Nosocomiicoccus</taxon>
    </lineage>
</organism>
<dbReference type="InterPro" id="IPR050102">
    <property type="entry name" value="tRNA_sulfurtransferase_ThiI"/>
</dbReference>
<evidence type="ECO:0000313" key="21">
    <source>
        <dbReference type="EMBL" id="WOS96675.1"/>
    </source>
</evidence>
<dbReference type="EMBL" id="CP136964">
    <property type="protein sequence ID" value="WOS96675.1"/>
    <property type="molecule type" value="Genomic_DNA"/>
</dbReference>
<dbReference type="GO" id="GO:0005524">
    <property type="term" value="F:ATP binding"/>
    <property type="evidence" value="ECO:0007669"/>
    <property type="project" value="UniProtKB-UniRule"/>
</dbReference>
<dbReference type="InterPro" id="IPR020536">
    <property type="entry name" value="ThiI_AANH"/>
</dbReference>
<comment type="function">
    <text evidence="12 19">Catalyzes the ATP-dependent transfer of a sulfur to tRNA to produce 4-thiouridine in position 8 of tRNAs, which functions as a near-UV photosensor. Also catalyzes the transfer of sulfur to the sulfur carrier protein ThiS, forming ThiS-thiocarboxylate. This is a step in the synthesis of thiazole, in the thiamine biosynthesis pathway. The sulfur is donated as persulfide by IscS.</text>
</comment>
<evidence type="ECO:0000256" key="12">
    <source>
        <dbReference type="ARBA" id="ARBA00058382"/>
    </source>
</evidence>
<dbReference type="AlphaFoldDB" id="A0AAF0YJS7"/>
<evidence type="ECO:0000256" key="1">
    <source>
        <dbReference type="ARBA" id="ARBA00004496"/>
    </source>
</evidence>
<evidence type="ECO:0000259" key="20">
    <source>
        <dbReference type="PROSITE" id="PS51165"/>
    </source>
</evidence>
<dbReference type="GO" id="GO:0000049">
    <property type="term" value="F:tRNA binding"/>
    <property type="evidence" value="ECO:0007669"/>
    <property type="project" value="UniProtKB-UniRule"/>
</dbReference>
<feature type="binding site" evidence="19">
    <location>
        <begin position="183"/>
        <end position="184"/>
    </location>
    <ligand>
        <name>ATP</name>
        <dbReference type="ChEBI" id="CHEBI:30616"/>
    </ligand>
</feature>
<evidence type="ECO:0000256" key="19">
    <source>
        <dbReference type="HAMAP-Rule" id="MF_00021"/>
    </source>
</evidence>
<dbReference type="PROSITE" id="PS51165">
    <property type="entry name" value="THUMP"/>
    <property type="match status" value="1"/>
</dbReference>
<feature type="binding site" evidence="19">
    <location>
        <begin position="208"/>
        <end position="209"/>
    </location>
    <ligand>
        <name>ATP</name>
        <dbReference type="ChEBI" id="CHEBI:30616"/>
    </ligand>
</feature>
<dbReference type="InterPro" id="IPR049961">
    <property type="entry name" value="ThiI_N"/>
</dbReference>
<dbReference type="GO" id="GO:0002937">
    <property type="term" value="P:tRNA 4-thiouridine biosynthesis"/>
    <property type="evidence" value="ECO:0007669"/>
    <property type="project" value="TreeGrafter"/>
</dbReference>
<feature type="domain" description="THUMP" evidence="20">
    <location>
        <begin position="62"/>
        <end position="165"/>
    </location>
</feature>
<dbReference type="Gene3D" id="3.30.2130.30">
    <property type="match status" value="1"/>
</dbReference>
<proteinExistence type="inferred from homology"/>
<dbReference type="CDD" id="cd11716">
    <property type="entry name" value="THUMP_ThiI"/>
    <property type="match status" value="1"/>
</dbReference>
<evidence type="ECO:0000256" key="7">
    <source>
        <dbReference type="ARBA" id="ARBA00022840"/>
    </source>
</evidence>
<evidence type="ECO:0000256" key="2">
    <source>
        <dbReference type="ARBA" id="ARBA00004948"/>
    </source>
</evidence>
<feature type="binding site" evidence="19">
    <location>
        <position position="288"/>
    </location>
    <ligand>
        <name>ATP</name>
        <dbReference type="ChEBI" id="CHEBI:30616"/>
    </ligand>
</feature>